<organism evidence="3 4">
    <name type="scientific">Ancylostoma ceylanicum</name>
    <dbReference type="NCBI Taxonomy" id="53326"/>
    <lineage>
        <taxon>Eukaryota</taxon>
        <taxon>Metazoa</taxon>
        <taxon>Ecdysozoa</taxon>
        <taxon>Nematoda</taxon>
        <taxon>Chromadorea</taxon>
        <taxon>Rhabditida</taxon>
        <taxon>Rhabditina</taxon>
        <taxon>Rhabditomorpha</taxon>
        <taxon>Strongyloidea</taxon>
        <taxon>Ancylostomatidae</taxon>
        <taxon>Ancylostomatinae</taxon>
        <taxon>Ancylostoma</taxon>
    </lineage>
</organism>
<evidence type="ECO:0000313" key="4">
    <source>
        <dbReference type="Proteomes" id="UP000024635"/>
    </source>
</evidence>
<evidence type="ECO:0000313" key="3">
    <source>
        <dbReference type="EMBL" id="EYC33995.1"/>
    </source>
</evidence>
<proteinExistence type="predicted"/>
<reference evidence="4" key="1">
    <citation type="journal article" date="2015" name="Nat. Genet.">
        <title>The genome and transcriptome of the zoonotic hookworm Ancylostoma ceylanicum identify infection-specific gene families.</title>
        <authorList>
            <person name="Schwarz E.M."/>
            <person name="Hu Y."/>
            <person name="Antoshechkin I."/>
            <person name="Miller M.M."/>
            <person name="Sternberg P.W."/>
            <person name="Aroian R.V."/>
        </authorList>
    </citation>
    <scope>NUCLEOTIDE SEQUENCE</scope>
    <source>
        <strain evidence="4">HY135</strain>
    </source>
</reference>
<dbReference type="AlphaFoldDB" id="A0A016W2Y3"/>
<keyword evidence="2" id="KW-0732">Signal</keyword>
<sequence>MIILSVLALLPYATIAEAQYSSRFSLDDFNPFPSGFGIFPSRWNPFPDGFPFPRFPTFPDFSNFFGPEWWKKVDEHITELMEKTRGENGIRTVNGTTVITQEIGGKTYTVTVPENGSYSLVTNRQTENGKTVSTVKLTVNGKTEVYTTKDGKTTVTDGDGKPVENGGFFGVVETSEPQITAVPASTDSPEGKTEPTQAPSSAPSDETETKTTSEQLETPEPSQNPEVVNPAPTTPAAPAVDIVPSTPVAPDAEKEAQESNSITTRPPTRGDRK</sequence>
<feature type="compositionally biased region" description="Low complexity" evidence="1">
    <location>
        <begin position="230"/>
        <end position="239"/>
    </location>
</feature>
<feature type="chain" id="PRO_5001490206" evidence="2">
    <location>
        <begin position="19"/>
        <end position="273"/>
    </location>
</feature>
<protein>
    <submittedName>
        <fullName evidence="3">Uncharacterized protein</fullName>
    </submittedName>
</protein>
<dbReference type="EMBL" id="JARK01001337">
    <property type="protein sequence ID" value="EYC33995.1"/>
    <property type="molecule type" value="Genomic_DNA"/>
</dbReference>
<feature type="compositionally biased region" description="Polar residues" evidence="1">
    <location>
        <begin position="175"/>
        <end position="226"/>
    </location>
</feature>
<name>A0A016W2Y3_9BILA</name>
<evidence type="ECO:0000256" key="2">
    <source>
        <dbReference type="SAM" id="SignalP"/>
    </source>
</evidence>
<dbReference type="OrthoDB" id="5859002at2759"/>
<evidence type="ECO:0000256" key="1">
    <source>
        <dbReference type="SAM" id="MobiDB-lite"/>
    </source>
</evidence>
<gene>
    <name evidence="3" type="primary">Acey_s0001.g192</name>
    <name evidence="3" type="ORF">Y032_0001g192</name>
</gene>
<accession>A0A016W2Y3</accession>
<feature type="region of interest" description="Disordered" evidence="1">
    <location>
        <begin position="174"/>
        <end position="273"/>
    </location>
</feature>
<dbReference type="Proteomes" id="UP000024635">
    <property type="component" value="Unassembled WGS sequence"/>
</dbReference>
<feature type="signal peptide" evidence="2">
    <location>
        <begin position="1"/>
        <end position="18"/>
    </location>
</feature>
<keyword evidence="4" id="KW-1185">Reference proteome</keyword>
<comment type="caution">
    <text evidence="3">The sequence shown here is derived from an EMBL/GenBank/DDBJ whole genome shotgun (WGS) entry which is preliminary data.</text>
</comment>